<name>A0A1C7PAE6_9BACT</name>
<protein>
    <submittedName>
        <fullName evidence="1">Uncharacterized protein</fullName>
    </submittedName>
</protein>
<organism evidence="1 2">
    <name type="scientific">Akkermansia glycaniphila</name>
    <dbReference type="NCBI Taxonomy" id="1679444"/>
    <lineage>
        <taxon>Bacteria</taxon>
        <taxon>Pseudomonadati</taxon>
        <taxon>Verrucomicrobiota</taxon>
        <taxon>Verrucomicrobiia</taxon>
        <taxon>Verrucomicrobiales</taxon>
        <taxon>Akkermansiaceae</taxon>
        <taxon>Akkermansia</taxon>
    </lineage>
</organism>
<keyword evidence="2" id="KW-1185">Reference proteome</keyword>
<dbReference type="STRING" id="1679444.PYTT_1525"/>
<evidence type="ECO:0000313" key="2">
    <source>
        <dbReference type="Proteomes" id="UP000176204"/>
    </source>
</evidence>
<dbReference type="RefSeq" id="WP_067777354.1">
    <property type="nucleotide sequence ID" value="NZ_LIGX01000035.1"/>
</dbReference>
<sequence length="193" mass="21449">MSQVTVDHLKTLRLGNVVSFVAAGDKYTAATDIAKATDVDWSILGCVEELSHSPQTEDDAVAYFDPNTQKYNEDKNTEVKSDQFKTKIADWSPFVWQLKYRTENPLETGKIVPMFALSEPSVRCWVKVEKYDGKKRLLCTQYLFCDVRIDGEIAENNKLARPTLILDVVPSVNNGMIATEALTGTPEAPAGGE</sequence>
<evidence type="ECO:0000313" key="1">
    <source>
        <dbReference type="EMBL" id="SEH89587.1"/>
    </source>
</evidence>
<accession>A0A1C7PAE6</accession>
<gene>
    <name evidence="1" type="ORF">PYTT_1525</name>
</gene>
<dbReference type="AlphaFoldDB" id="A0A1C7PAE6"/>
<dbReference type="KEGG" id="agl:PYTT_1525"/>
<reference evidence="2" key="1">
    <citation type="submission" date="2016-09" db="EMBL/GenBank/DDBJ databases">
        <authorList>
            <person name="Koehorst J."/>
        </authorList>
    </citation>
    <scope>NUCLEOTIDE SEQUENCE [LARGE SCALE GENOMIC DNA]</scope>
</reference>
<dbReference type="EMBL" id="LT629973">
    <property type="protein sequence ID" value="SEH89587.1"/>
    <property type="molecule type" value="Genomic_DNA"/>
</dbReference>
<dbReference type="Proteomes" id="UP000176204">
    <property type="component" value="Chromosome I"/>
</dbReference>
<proteinExistence type="predicted"/>